<dbReference type="SUPFAM" id="SSF109604">
    <property type="entry name" value="HD-domain/PDEase-like"/>
    <property type="match status" value="1"/>
</dbReference>
<evidence type="ECO:0000259" key="1">
    <source>
        <dbReference type="PROSITE" id="PS51833"/>
    </source>
</evidence>
<evidence type="ECO:0000313" key="3">
    <source>
        <dbReference type="Proteomes" id="UP000802098"/>
    </source>
</evidence>
<dbReference type="PANTHER" id="PTHR33525:SF4">
    <property type="entry name" value="CYCLIC DI-GMP PHOSPHODIESTERASE CDGJ"/>
    <property type="match status" value="1"/>
</dbReference>
<dbReference type="InterPro" id="IPR013976">
    <property type="entry name" value="HDOD"/>
</dbReference>
<dbReference type="RefSeq" id="WP_029718827.1">
    <property type="nucleotide sequence ID" value="NZ_JAAOCD010000009.1"/>
</dbReference>
<dbReference type="Gene3D" id="1.10.3210.10">
    <property type="entry name" value="Hypothetical protein af1432"/>
    <property type="match status" value="1"/>
</dbReference>
<sequence>MHDLPILGPVALGFSPVIDRQHAVVATRLTVFPEQPDAGCDVDALLAAVDAVWPPEADAGTPALSLNPRPLAPGGARPAATLRPVSLNLAGERLLADVLAAAPRPQAMIEVPAFLAAEPRFAQALVAHAEAGGTLLVKGRPLAPLPPQVLSAFSFAILDHDAAAAGPALAGLAELRAGARTMGAVDAALQRGAIATLGWPSDEPVARSGRQGVPPDVQVVMQLIQGVDREEPVARLEAIIKRDPTLGFRLLRYLNSPAFGLSVEISSFGHALMMLGYQRLKRWLALLLASSSRSAAAKPLMYEAVRRGLLMEELARGSDDAEMRGEMFICGVFSLLDQLLQQPVADLLKSVPVPERVRQALVDETGPFHPFLELVRAIEQESVFDIRERAETLLLAQGEVNRAVLAALASARSLD</sequence>
<keyword evidence="3" id="KW-1185">Reference proteome</keyword>
<dbReference type="PANTHER" id="PTHR33525">
    <property type="match status" value="1"/>
</dbReference>
<dbReference type="InterPro" id="IPR052340">
    <property type="entry name" value="RNase_Y/CdgJ"/>
</dbReference>
<gene>
    <name evidence="2" type="ORF">G7087_15905</name>
</gene>
<comment type="caution">
    <text evidence="2">The sequence shown here is derived from an EMBL/GenBank/DDBJ whole genome shotgun (WGS) entry which is preliminary data.</text>
</comment>
<dbReference type="Pfam" id="PF08668">
    <property type="entry name" value="HDOD"/>
    <property type="match status" value="1"/>
</dbReference>
<accession>A0ABX0I159</accession>
<organism evidence="2 3">
    <name type="scientific">Rubrivivax benzoatilyticus</name>
    <dbReference type="NCBI Taxonomy" id="316997"/>
    <lineage>
        <taxon>Bacteria</taxon>
        <taxon>Pseudomonadati</taxon>
        <taxon>Pseudomonadota</taxon>
        <taxon>Betaproteobacteria</taxon>
        <taxon>Burkholderiales</taxon>
        <taxon>Sphaerotilaceae</taxon>
        <taxon>Rubrivivax</taxon>
    </lineage>
</organism>
<proteinExistence type="predicted"/>
<dbReference type="PROSITE" id="PS51833">
    <property type="entry name" value="HDOD"/>
    <property type="match status" value="1"/>
</dbReference>
<feature type="domain" description="HDOD" evidence="1">
    <location>
        <begin position="213"/>
        <end position="399"/>
    </location>
</feature>
<dbReference type="EMBL" id="JAAOCD010000009">
    <property type="protein sequence ID" value="NHK99867.1"/>
    <property type="molecule type" value="Genomic_DNA"/>
</dbReference>
<name>A0ABX0I159_9BURK</name>
<protein>
    <submittedName>
        <fullName evidence="2">HDOD domain-containing protein</fullName>
    </submittedName>
</protein>
<dbReference type="Proteomes" id="UP000802098">
    <property type="component" value="Unassembled WGS sequence"/>
</dbReference>
<evidence type="ECO:0000313" key="2">
    <source>
        <dbReference type="EMBL" id="NHK99867.1"/>
    </source>
</evidence>
<reference evidence="2 3" key="1">
    <citation type="submission" date="2020-03" db="EMBL/GenBank/DDBJ databases">
        <title>Rubrivivax benzoatilyticus JA2 (sequenced after 10 years sub-culturing).</title>
        <authorList>
            <person name="Gupta D."/>
            <person name="Chintalapati S."/>
            <person name="Chintalapati V.R."/>
        </authorList>
    </citation>
    <scope>NUCLEOTIDE SEQUENCE [LARGE SCALE GENOMIC DNA]</scope>
    <source>
        <strain evidence="2 3">JA2-Mal</strain>
    </source>
</reference>